<evidence type="ECO:0000256" key="1">
    <source>
        <dbReference type="ARBA" id="ARBA00004123"/>
    </source>
</evidence>
<dbReference type="OrthoDB" id="309476at2759"/>
<keyword evidence="2" id="KW-0678">Repressor</keyword>
<feature type="compositionally biased region" description="Low complexity" evidence="8">
    <location>
        <begin position="47"/>
        <end position="59"/>
    </location>
</feature>
<dbReference type="InterPro" id="IPR037212">
    <property type="entry name" value="Med7/Med21-like"/>
</dbReference>
<dbReference type="eggNOG" id="ENOG502SPGE">
    <property type="taxonomic scope" value="Eukaryota"/>
</dbReference>
<dbReference type="STRING" id="5888.A0DTP0"/>
<dbReference type="GO" id="GO:0016592">
    <property type="term" value="C:mediator complex"/>
    <property type="evidence" value="ECO:0007669"/>
    <property type="project" value="InterPro"/>
</dbReference>
<dbReference type="GO" id="GO:0010468">
    <property type="term" value="P:regulation of gene expression"/>
    <property type="evidence" value="ECO:0007669"/>
    <property type="project" value="UniProtKB-ARBA"/>
</dbReference>
<dbReference type="SUPFAM" id="SSF47473">
    <property type="entry name" value="EF-hand"/>
    <property type="match status" value="1"/>
</dbReference>
<dbReference type="KEGG" id="ptm:GSPATT00020088001"/>
<protein>
    <recommendedName>
        <fullName evidence="9">EF-hand domain-containing protein</fullName>
    </recommendedName>
</protein>
<keyword evidence="6" id="KW-0539">Nucleus</keyword>
<feature type="coiled-coil region" evidence="7">
    <location>
        <begin position="961"/>
        <end position="988"/>
    </location>
</feature>
<dbReference type="PANTHER" id="PTHR21964">
    <property type="entry name" value="BREAST CANCER METASTASIS-SUPPRESSOR 1"/>
    <property type="match status" value="1"/>
</dbReference>
<evidence type="ECO:0000256" key="7">
    <source>
        <dbReference type="SAM" id="Coils"/>
    </source>
</evidence>
<feature type="domain" description="EF-hand" evidence="9">
    <location>
        <begin position="526"/>
        <end position="561"/>
    </location>
</feature>
<evidence type="ECO:0000256" key="6">
    <source>
        <dbReference type="ARBA" id="ARBA00023242"/>
    </source>
</evidence>
<dbReference type="PROSITE" id="PS50222">
    <property type="entry name" value="EF_HAND_2"/>
    <property type="match status" value="2"/>
</dbReference>
<gene>
    <name evidence="10" type="ORF">GSPATT00020088001</name>
</gene>
<evidence type="ECO:0000313" key="11">
    <source>
        <dbReference type="Proteomes" id="UP000000600"/>
    </source>
</evidence>
<evidence type="ECO:0000256" key="2">
    <source>
        <dbReference type="ARBA" id="ARBA00022491"/>
    </source>
</evidence>
<dbReference type="InterPro" id="IPR013907">
    <property type="entry name" value="Sds3"/>
</dbReference>
<dbReference type="HOGENOM" id="CLU_301978_0_0_1"/>
<dbReference type="Pfam" id="PF22586">
    <property type="entry name" value="ANCHR-like_BBOX"/>
    <property type="match status" value="1"/>
</dbReference>
<feature type="region of interest" description="Disordered" evidence="8">
    <location>
        <begin position="294"/>
        <end position="321"/>
    </location>
</feature>
<evidence type="ECO:0000256" key="8">
    <source>
        <dbReference type="SAM" id="MobiDB-lite"/>
    </source>
</evidence>
<dbReference type="SUPFAM" id="SSF140718">
    <property type="entry name" value="Mediator hinge subcomplex-like"/>
    <property type="match status" value="1"/>
</dbReference>
<dbReference type="RefSeq" id="XP_001453804.1">
    <property type="nucleotide sequence ID" value="XM_001453767.2"/>
</dbReference>
<dbReference type="Proteomes" id="UP000000600">
    <property type="component" value="Unassembled WGS sequence"/>
</dbReference>
<feature type="compositionally biased region" description="Acidic residues" evidence="8">
    <location>
        <begin position="116"/>
        <end position="126"/>
    </location>
</feature>
<keyword evidence="4" id="KW-0805">Transcription regulation</keyword>
<feature type="compositionally biased region" description="Low complexity" evidence="8">
    <location>
        <begin position="27"/>
        <end position="40"/>
    </location>
</feature>
<evidence type="ECO:0000256" key="3">
    <source>
        <dbReference type="ARBA" id="ARBA00022837"/>
    </source>
</evidence>
<dbReference type="CDD" id="cd00051">
    <property type="entry name" value="EFh"/>
    <property type="match status" value="1"/>
</dbReference>
<dbReference type="Gene3D" id="1.10.238.10">
    <property type="entry name" value="EF-hand"/>
    <property type="match status" value="1"/>
</dbReference>
<dbReference type="PROSITE" id="PS50096">
    <property type="entry name" value="IQ"/>
    <property type="match status" value="1"/>
</dbReference>
<dbReference type="InterPro" id="IPR018247">
    <property type="entry name" value="EF_Hand_1_Ca_BS"/>
</dbReference>
<keyword evidence="7" id="KW-0175">Coiled coil</keyword>
<dbReference type="AlphaFoldDB" id="A0DTP0"/>
<feature type="compositionally biased region" description="Acidic residues" evidence="8">
    <location>
        <begin position="1"/>
        <end position="26"/>
    </location>
</feature>
<dbReference type="SUPFAM" id="SSF57845">
    <property type="entry name" value="B-box zinc-binding domain"/>
    <property type="match status" value="1"/>
</dbReference>
<comment type="subcellular location">
    <subcellularLocation>
        <location evidence="1">Nucleus</location>
    </subcellularLocation>
</comment>
<evidence type="ECO:0000313" key="10">
    <source>
        <dbReference type="EMBL" id="CAK86407.1"/>
    </source>
</evidence>
<keyword evidence="3" id="KW-0106">Calcium</keyword>
<dbReference type="EMBL" id="CT868574">
    <property type="protein sequence ID" value="CAK86407.1"/>
    <property type="molecule type" value="Genomic_DNA"/>
</dbReference>
<dbReference type="InterPro" id="IPR002048">
    <property type="entry name" value="EF_hand_dom"/>
</dbReference>
<dbReference type="OMA" id="GYSENCQ"/>
<accession>A0DTP0</accession>
<sequence length="989" mass="117035">MSDQEYGEDYENEEQQNEQENEEQNENMEQSNKNQSQANNNEDENNEQQQIFRYQSQRQNDNDGDDENQDNNEQDQQQEEQQNEEENQDKENQDNEGEKEEDQQADQMEKSQQKEEEQEQEVEESQFEQSMQSEKNVNLESIDAVSVKINKEEKGTQKKAAKKATKTSNQQDMVNQLMKKHKEKQQKMQKREDEIYVQEKIEKKQPKPQPKPKVITKQKLTFDKQTKAQLEDPQLNNQQKAAILTKDLGKKLDVQVVVKDVPKKMEVKKPGKGSEAKPKKNLFDVRIGAGIKSKLDIESEDKSQRDKEKERNAFLEQKKREKEQAIKFQQEQDELLKIKQNNIRKAQEKALERDNKVLQVNTEKQQEIKQVYEAKKKELIKEKEEDNKDQIKKDLDILRALRKENNLLNDEVKNQEIRIKELDKLIELESRKENVIQINGEYQSLRKIRLKQGLDDLKTELVSGEQSQVLGDGNISDPDIALTVANQIAKNDLKLNDAYALLDEDKDGVLTIKEIQNNICRLNLNIKEQEIQQFIKMLDNNSDGVLTEQEFITFLTPGLENQKQYIQIMGDIKDILNPIILEERRLHLKYLQKYLQKEIEDENKKEREQKPKYDKLVKKLKKIEKLVESLKGTTSDKGKVKQQCDSLRQELRSIQDKRNKVIAELDDKKQMIKENIDQLMKDLGDRCQEVLLMKEKLNQVQTQCQRLQLKLLSMDQMKNKYKKELKIKNEIEITGGQKQNVLQQLRLKEEKIQQLEDVKNLQYMHYVIIVQKCTRGFLMKKRLTKKLQDLKSCAKRLMAFIEKKHRHQKIQGLNLLEEFIKQQKKLEIARKEQELLKQQEQQKKKLKDKKANKVERFIAQQFVSIKTEERLNNLEQTLSIIPRVILIQKIFRKNKRGIPISNQAINVCFGLGYSENCQICKTDLAEVICKQCEKPIQCDSCFRLSHKNYKRRNHEFYLMIKNKFRDANEQFENKKHEKQNEMDEVLSNQ</sequence>
<feature type="domain" description="EF-hand" evidence="9">
    <location>
        <begin position="490"/>
        <end position="525"/>
    </location>
</feature>
<reference evidence="10 11" key="1">
    <citation type="journal article" date="2006" name="Nature">
        <title>Global trends of whole-genome duplications revealed by the ciliate Paramecium tetraurelia.</title>
        <authorList>
            <consortium name="Genoscope"/>
            <person name="Aury J.-M."/>
            <person name="Jaillon O."/>
            <person name="Duret L."/>
            <person name="Noel B."/>
            <person name="Jubin C."/>
            <person name="Porcel B.M."/>
            <person name="Segurens B."/>
            <person name="Daubin V."/>
            <person name="Anthouard V."/>
            <person name="Aiach N."/>
            <person name="Arnaiz O."/>
            <person name="Billaut A."/>
            <person name="Beisson J."/>
            <person name="Blanc I."/>
            <person name="Bouhouche K."/>
            <person name="Camara F."/>
            <person name="Duharcourt S."/>
            <person name="Guigo R."/>
            <person name="Gogendeau D."/>
            <person name="Katinka M."/>
            <person name="Keller A.-M."/>
            <person name="Kissmehl R."/>
            <person name="Klotz C."/>
            <person name="Koll F."/>
            <person name="Le Moue A."/>
            <person name="Lepere C."/>
            <person name="Malinsky S."/>
            <person name="Nowacki M."/>
            <person name="Nowak J.K."/>
            <person name="Plattner H."/>
            <person name="Poulain J."/>
            <person name="Ruiz F."/>
            <person name="Serrano V."/>
            <person name="Zagulski M."/>
            <person name="Dessen P."/>
            <person name="Betermier M."/>
            <person name="Weissenbach J."/>
            <person name="Scarpelli C."/>
            <person name="Schachter V."/>
            <person name="Sperling L."/>
            <person name="Meyer E."/>
            <person name="Cohen J."/>
            <person name="Wincker P."/>
        </authorList>
    </citation>
    <scope>NUCLEOTIDE SEQUENCE [LARGE SCALE GENOMIC DNA]</scope>
    <source>
        <strain evidence="10 11">Stock d4-2</strain>
    </source>
</reference>
<dbReference type="InParanoid" id="A0DTP0"/>
<evidence type="ECO:0000259" key="9">
    <source>
        <dbReference type="PROSITE" id="PS50222"/>
    </source>
</evidence>
<dbReference type="SMART" id="SM00054">
    <property type="entry name" value="EFh"/>
    <property type="match status" value="2"/>
</dbReference>
<feature type="coiled-coil region" evidence="7">
    <location>
        <begin position="613"/>
        <end position="710"/>
    </location>
</feature>
<name>A0DTP0_PARTE</name>
<dbReference type="CDD" id="cd19757">
    <property type="entry name" value="Bbox1"/>
    <property type="match status" value="1"/>
</dbReference>
<organism evidence="10 11">
    <name type="scientific">Paramecium tetraurelia</name>
    <dbReference type="NCBI Taxonomy" id="5888"/>
    <lineage>
        <taxon>Eukaryota</taxon>
        <taxon>Sar</taxon>
        <taxon>Alveolata</taxon>
        <taxon>Ciliophora</taxon>
        <taxon>Intramacronucleata</taxon>
        <taxon>Oligohymenophorea</taxon>
        <taxon>Peniculida</taxon>
        <taxon>Parameciidae</taxon>
        <taxon>Paramecium</taxon>
    </lineage>
</organism>
<evidence type="ECO:0000256" key="5">
    <source>
        <dbReference type="ARBA" id="ARBA00023163"/>
    </source>
</evidence>
<feature type="compositionally biased region" description="Acidic residues" evidence="8">
    <location>
        <begin position="62"/>
        <end position="104"/>
    </location>
</feature>
<keyword evidence="5" id="KW-0804">Transcription</keyword>
<keyword evidence="11" id="KW-1185">Reference proteome</keyword>
<feature type="region of interest" description="Disordered" evidence="8">
    <location>
        <begin position="1"/>
        <end position="192"/>
    </location>
</feature>
<dbReference type="GeneID" id="5039589"/>
<feature type="coiled-coil region" evidence="7">
    <location>
        <begin position="821"/>
        <end position="856"/>
    </location>
</feature>
<dbReference type="GO" id="GO:0005654">
    <property type="term" value="C:nucleoplasm"/>
    <property type="evidence" value="ECO:0007669"/>
    <property type="project" value="UniProtKB-ARBA"/>
</dbReference>
<evidence type="ECO:0000256" key="4">
    <source>
        <dbReference type="ARBA" id="ARBA00023015"/>
    </source>
</evidence>
<dbReference type="GO" id="GO:0005509">
    <property type="term" value="F:calcium ion binding"/>
    <property type="evidence" value="ECO:0007669"/>
    <property type="project" value="InterPro"/>
</dbReference>
<proteinExistence type="predicted"/>
<dbReference type="Pfam" id="PF13499">
    <property type="entry name" value="EF-hand_7"/>
    <property type="match status" value="1"/>
</dbReference>
<dbReference type="PROSITE" id="PS00018">
    <property type="entry name" value="EF_HAND_1"/>
    <property type="match status" value="2"/>
</dbReference>
<dbReference type="InterPro" id="IPR011992">
    <property type="entry name" value="EF-hand-dom_pair"/>
</dbReference>